<proteinExistence type="inferred from homology"/>
<keyword evidence="8" id="KW-0812">Transmembrane</keyword>
<dbReference type="STRING" id="546271.Selsp_2106"/>
<dbReference type="InterPro" id="IPR004872">
    <property type="entry name" value="Lipoprotein_NlpA"/>
</dbReference>
<protein>
    <recommendedName>
        <fullName evidence="6">Lipoprotein</fullName>
    </recommendedName>
</protein>
<evidence type="ECO:0000313" key="9">
    <source>
        <dbReference type="EMBL" id="EEX76089.1"/>
    </source>
</evidence>
<organism evidence="9 10">
    <name type="scientific">Selenomonas sputigena (strain ATCC 35185 / DSM 20758 / CCUG 44933 / VPI D19B-28)</name>
    <dbReference type="NCBI Taxonomy" id="546271"/>
    <lineage>
        <taxon>Bacteria</taxon>
        <taxon>Bacillati</taxon>
        <taxon>Bacillota</taxon>
        <taxon>Negativicutes</taxon>
        <taxon>Selenomonadales</taxon>
        <taxon>Selenomonadaceae</taxon>
        <taxon>Selenomonas</taxon>
    </lineage>
</organism>
<accession>C9LYG0</accession>
<keyword evidence="4" id="KW-0564">Palmitate</keyword>
<dbReference type="SUPFAM" id="SSF53850">
    <property type="entry name" value="Periplasmic binding protein-like II"/>
    <property type="match status" value="1"/>
</dbReference>
<dbReference type="AlphaFoldDB" id="C9LYG0"/>
<evidence type="ECO:0000256" key="4">
    <source>
        <dbReference type="ARBA" id="ARBA00023139"/>
    </source>
</evidence>
<evidence type="ECO:0000256" key="6">
    <source>
        <dbReference type="PIRNR" id="PIRNR002854"/>
    </source>
</evidence>
<evidence type="ECO:0000256" key="7">
    <source>
        <dbReference type="PIRSR" id="PIRSR002854-1"/>
    </source>
</evidence>
<dbReference type="PANTHER" id="PTHR30429:SF0">
    <property type="entry name" value="METHIONINE-BINDING LIPOPROTEIN METQ"/>
    <property type="match status" value="1"/>
</dbReference>
<dbReference type="NCBIfam" id="TIGR00363">
    <property type="entry name" value="MetQ/NlpA family lipoprotein"/>
    <property type="match status" value="1"/>
</dbReference>
<dbReference type="eggNOG" id="COG1464">
    <property type="taxonomic scope" value="Bacteria"/>
</dbReference>
<dbReference type="Proteomes" id="UP000003505">
    <property type="component" value="Unassembled WGS sequence"/>
</dbReference>
<evidence type="ECO:0000256" key="8">
    <source>
        <dbReference type="SAM" id="Phobius"/>
    </source>
</evidence>
<dbReference type="GO" id="GO:0016020">
    <property type="term" value="C:membrane"/>
    <property type="evidence" value="ECO:0007669"/>
    <property type="project" value="UniProtKB-SubCell"/>
</dbReference>
<dbReference type="Pfam" id="PF03180">
    <property type="entry name" value="Lipoprotein_9"/>
    <property type="match status" value="1"/>
</dbReference>
<comment type="subcellular location">
    <subcellularLocation>
        <location evidence="1">Membrane</location>
        <topology evidence="1">Lipid-anchor</topology>
    </subcellularLocation>
</comment>
<reference evidence="9 10" key="1">
    <citation type="submission" date="2009-09" db="EMBL/GenBank/DDBJ databases">
        <authorList>
            <person name="Weinstock G."/>
            <person name="Sodergren E."/>
            <person name="Clifton S."/>
            <person name="Fulton L."/>
            <person name="Fulton B."/>
            <person name="Courtney L."/>
            <person name="Fronick C."/>
            <person name="Harrison M."/>
            <person name="Strong C."/>
            <person name="Farmer C."/>
            <person name="Delahaunty K."/>
            <person name="Markovic C."/>
            <person name="Hall O."/>
            <person name="Minx P."/>
            <person name="Tomlinson C."/>
            <person name="Mitreva M."/>
            <person name="Nelson J."/>
            <person name="Hou S."/>
            <person name="Wollam A."/>
            <person name="Pepin K.H."/>
            <person name="Johnson M."/>
            <person name="Bhonagiri V."/>
            <person name="Nash W.E."/>
            <person name="Warren W."/>
            <person name="Chinwalla A."/>
            <person name="Mardis E.R."/>
            <person name="Wilson R.K."/>
        </authorList>
    </citation>
    <scope>NUCLEOTIDE SEQUENCE [LARGE SCALE GENOMIC DNA]</scope>
    <source>
        <strain evidence="10">ATCC 35185 / DSM 20758 / VPI D19B-28</strain>
    </source>
</reference>
<feature type="transmembrane region" description="Helical" evidence="8">
    <location>
        <begin position="27"/>
        <end position="48"/>
    </location>
</feature>
<feature type="lipid moiety-binding region" description="S-diacylglycerol cysteine" evidence="7">
    <location>
        <position position="44"/>
    </location>
</feature>
<evidence type="ECO:0000256" key="1">
    <source>
        <dbReference type="ARBA" id="ARBA00004635"/>
    </source>
</evidence>
<dbReference type="CDD" id="cd13597">
    <property type="entry name" value="PBP2_lipoprotein_Tp32"/>
    <property type="match status" value="1"/>
</dbReference>
<dbReference type="EMBL" id="ACKP02000053">
    <property type="protein sequence ID" value="EEX76089.1"/>
    <property type="molecule type" value="Genomic_DNA"/>
</dbReference>
<evidence type="ECO:0000256" key="3">
    <source>
        <dbReference type="ARBA" id="ARBA00023136"/>
    </source>
</evidence>
<dbReference type="PANTHER" id="PTHR30429">
    <property type="entry name" value="D-METHIONINE-BINDING LIPOPROTEIN METQ"/>
    <property type="match status" value="1"/>
</dbReference>
<gene>
    <name evidence="9" type="ORF">SELSPUOL_02521</name>
</gene>
<evidence type="ECO:0000256" key="5">
    <source>
        <dbReference type="ARBA" id="ARBA00023288"/>
    </source>
</evidence>
<name>C9LYG0_SELS3</name>
<keyword evidence="2" id="KW-0732">Signal</keyword>
<keyword evidence="5 6" id="KW-0449">Lipoprotein</keyword>
<keyword evidence="8" id="KW-1133">Transmembrane helix</keyword>
<evidence type="ECO:0000313" key="10">
    <source>
        <dbReference type="Proteomes" id="UP000003505"/>
    </source>
</evidence>
<comment type="caution">
    <text evidence="9">The sequence shown here is derived from an EMBL/GenBank/DDBJ whole genome shotgun (WGS) entry which is preliminary data.</text>
</comment>
<dbReference type="PIRSF" id="PIRSF002854">
    <property type="entry name" value="MetQ"/>
    <property type="match status" value="1"/>
</dbReference>
<sequence length="289" mass="31406">MKEGEGAASSAFTGESHPQGGKIMKKLFVILAALTLSVLALAGCGGGSDSKTIKVGATPVPHAEILETIKPLLEKEGYKLEIVEFTDYVQPNVALNDKELDANFFQHLPYLDNFISEHKEMKLANAGGVHIEPMGVYSRKIKKLDELSDGASVAIPNDPTNGGRSLLLLEKAGLLKLREGSGTNPTVHDITENKKNLKFQEVEAAQVPRTLDDVDAAVINTNYAMQANLVPTKDALFMEDSTSPYVNIVAVRTGDEKRPEIQALMKALRSEEVKKFIDEKYKGAIVPAF</sequence>
<keyword evidence="3 8" id="KW-0472">Membrane</keyword>
<evidence type="ECO:0000256" key="2">
    <source>
        <dbReference type="ARBA" id="ARBA00022729"/>
    </source>
</evidence>
<comment type="similarity">
    <text evidence="6">Belongs to the nlpA lipoprotein family.</text>
</comment>
<dbReference type="Gene3D" id="3.40.190.10">
    <property type="entry name" value="Periplasmic binding protein-like II"/>
    <property type="match status" value="2"/>
</dbReference>